<dbReference type="Gene3D" id="3.40.50.150">
    <property type="entry name" value="Vaccinia Virus protein VP39"/>
    <property type="match status" value="1"/>
</dbReference>
<proteinExistence type="inferred from homology"/>
<comment type="caution">
    <text evidence="4">The sequence shown here is derived from an EMBL/GenBank/DDBJ whole genome shotgun (WGS) entry which is preliminary data.</text>
</comment>
<dbReference type="Proteomes" id="UP000467840">
    <property type="component" value="Chromosome 10"/>
</dbReference>
<gene>
    <name evidence="4" type="ORF">GH714_017902</name>
</gene>
<reference evidence="4 5" key="1">
    <citation type="journal article" date="2020" name="Mol. Plant">
        <title>The Chromosome-Based Rubber Tree Genome Provides New Insights into Spurge Genome Evolution and Rubber Biosynthesis.</title>
        <authorList>
            <person name="Liu J."/>
            <person name="Shi C."/>
            <person name="Shi C.C."/>
            <person name="Li W."/>
            <person name="Zhang Q.J."/>
            <person name="Zhang Y."/>
            <person name="Li K."/>
            <person name="Lu H.F."/>
            <person name="Shi C."/>
            <person name="Zhu S.T."/>
            <person name="Xiao Z.Y."/>
            <person name="Nan H."/>
            <person name="Yue Y."/>
            <person name="Zhu X.G."/>
            <person name="Wu Y."/>
            <person name="Hong X.N."/>
            <person name="Fan G.Y."/>
            <person name="Tong Y."/>
            <person name="Zhang D."/>
            <person name="Mao C.L."/>
            <person name="Liu Y.L."/>
            <person name="Hao S.J."/>
            <person name="Liu W.Q."/>
            <person name="Lv M.Q."/>
            <person name="Zhang H.B."/>
            <person name="Liu Y."/>
            <person name="Hu-Tang G.R."/>
            <person name="Wang J.P."/>
            <person name="Wang J.H."/>
            <person name="Sun Y.H."/>
            <person name="Ni S.B."/>
            <person name="Chen W.B."/>
            <person name="Zhang X.C."/>
            <person name="Jiao Y.N."/>
            <person name="Eichler E.E."/>
            <person name="Li G.H."/>
            <person name="Liu X."/>
            <person name="Gao L.Z."/>
        </authorList>
    </citation>
    <scope>NUCLEOTIDE SEQUENCE [LARGE SCALE GENOMIC DNA]</scope>
    <source>
        <strain evidence="5">cv. GT1</strain>
        <tissue evidence="4">Leaf</tissue>
    </source>
</reference>
<accession>A0A6A6N2Z9</accession>
<evidence type="ECO:0000313" key="4">
    <source>
        <dbReference type="EMBL" id="KAF2319664.1"/>
    </source>
</evidence>
<sequence length="91" mass="10622">MYRDVSSCNTYDYGDALCWDARYVQENASFDWYQRYSSLRPSVRRYIPTSSRVLMIGCGNSLMSEDMVKDGYEDIMNIDISSVAIEMMKKQ</sequence>
<evidence type="ECO:0000313" key="5">
    <source>
        <dbReference type="Proteomes" id="UP000467840"/>
    </source>
</evidence>
<dbReference type="InterPro" id="IPR029063">
    <property type="entry name" value="SAM-dependent_MTases_sf"/>
</dbReference>
<dbReference type="EMBL" id="JAAGAX010000003">
    <property type="protein sequence ID" value="KAF2319664.1"/>
    <property type="molecule type" value="Genomic_DNA"/>
</dbReference>
<dbReference type="GO" id="GO:0032259">
    <property type="term" value="P:methylation"/>
    <property type="evidence" value="ECO:0007669"/>
    <property type="project" value="UniProtKB-KW"/>
</dbReference>
<keyword evidence="3" id="KW-0808">Transferase</keyword>
<comment type="similarity">
    <text evidence="1">Belongs to the methyltransferase superfamily.</text>
</comment>
<dbReference type="PANTHER" id="PTHR12176">
    <property type="entry name" value="SAM-DEPENDENT METHYLTRANSFERASE SUPERFAMILY PROTEIN"/>
    <property type="match status" value="1"/>
</dbReference>
<evidence type="ECO:0000256" key="1">
    <source>
        <dbReference type="ARBA" id="ARBA00008361"/>
    </source>
</evidence>
<evidence type="ECO:0000256" key="2">
    <source>
        <dbReference type="ARBA" id="ARBA00022603"/>
    </source>
</evidence>
<dbReference type="AlphaFoldDB" id="A0A6A6N2Z9"/>
<dbReference type="PANTHER" id="PTHR12176:SF66">
    <property type="entry name" value="S-ADENOSYL-L-METHIONINE-DEPENDENT METHYLTRANSFERASES SUPERFAMILY PROTEIN"/>
    <property type="match status" value="1"/>
</dbReference>
<dbReference type="GO" id="GO:0008168">
    <property type="term" value="F:methyltransferase activity"/>
    <property type="evidence" value="ECO:0007669"/>
    <property type="project" value="UniProtKB-KW"/>
</dbReference>
<evidence type="ECO:0008006" key="6">
    <source>
        <dbReference type="Google" id="ProtNLM"/>
    </source>
</evidence>
<dbReference type="SUPFAM" id="SSF53335">
    <property type="entry name" value="S-adenosyl-L-methionine-dependent methyltransferases"/>
    <property type="match status" value="1"/>
</dbReference>
<protein>
    <recommendedName>
        <fullName evidence="6">Methyltransferase type 11 domain-containing protein</fullName>
    </recommendedName>
</protein>
<keyword evidence="2" id="KW-0489">Methyltransferase</keyword>
<name>A0A6A6N2Z9_HEVBR</name>
<organism evidence="4 5">
    <name type="scientific">Hevea brasiliensis</name>
    <name type="common">Para rubber tree</name>
    <name type="synonym">Siphonia brasiliensis</name>
    <dbReference type="NCBI Taxonomy" id="3981"/>
    <lineage>
        <taxon>Eukaryota</taxon>
        <taxon>Viridiplantae</taxon>
        <taxon>Streptophyta</taxon>
        <taxon>Embryophyta</taxon>
        <taxon>Tracheophyta</taxon>
        <taxon>Spermatophyta</taxon>
        <taxon>Magnoliopsida</taxon>
        <taxon>eudicotyledons</taxon>
        <taxon>Gunneridae</taxon>
        <taxon>Pentapetalae</taxon>
        <taxon>rosids</taxon>
        <taxon>fabids</taxon>
        <taxon>Malpighiales</taxon>
        <taxon>Euphorbiaceae</taxon>
        <taxon>Crotonoideae</taxon>
        <taxon>Micrandreae</taxon>
        <taxon>Hevea</taxon>
    </lineage>
</organism>
<evidence type="ECO:0000256" key="3">
    <source>
        <dbReference type="ARBA" id="ARBA00022679"/>
    </source>
</evidence>
<keyword evidence="5" id="KW-1185">Reference proteome</keyword>
<dbReference type="InterPro" id="IPR051419">
    <property type="entry name" value="Lys/N-term_MeTrsfase_sf"/>
</dbReference>